<gene>
    <name evidence="2" type="ORF">BU26DRAFT_39920</name>
</gene>
<dbReference type="Proteomes" id="UP000800094">
    <property type="component" value="Unassembled WGS sequence"/>
</dbReference>
<name>A0A6A6J5U9_9PLEO</name>
<protein>
    <submittedName>
        <fullName evidence="2">Uncharacterized protein</fullName>
    </submittedName>
</protein>
<accession>A0A6A6J5U9</accession>
<evidence type="ECO:0000256" key="1">
    <source>
        <dbReference type="SAM" id="MobiDB-lite"/>
    </source>
</evidence>
<evidence type="ECO:0000313" key="2">
    <source>
        <dbReference type="EMBL" id="KAF2257270.1"/>
    </source>
</evidence>
<proteinExistence type="predicted"/>
<keyword evidence="3" id="KW-1185">Reference proteome</keyword>
<feature type="region of interest" description="Disordered" evidence="1">
    <location>
        <begin position="1"/>
        <end position="44"/>
    </location>
</feature>
<reference evidence="2" key="1">
    <citation type="journal article" date="2020" name="Stud. Mycol.">
        <title>101 Dothideomycetes genomes: a test case for predicting lifestyles and emergence of pathogens.</title>
        <authorList>
            <person name="Haridas S."/>
            <person name="Albert R."/>
            <person name="Binder M."/>
            <person name="Bloem J."/>
            <person name="Labutti K."/>
            <person name="Salamov A."/>
            <person name="Andreopoulos B."/>
            <person name="Baker S."/>
            <person name="Barry K."/>
            <person name="Bills G."/>
            <person name="Bluhm B."/>
            <person name="Cannon C."/>
            <person name="Castanera R."/>
            <person name="Culley D."/>
            <person name="Daum C."/>
            <person name="Ezra D."/>
            <person name="Gonzalez J."/>
            <person name="Henrissat B."/>
            <person name="Kuo A."/>
            <person name="Liang C."/>
            <person name="Lipzen A."/>
            <person name="Lutzoni F."/>
            <person name="Magnuson J."/>
            <person name="Mondo S."/>
            <person name="Nolan M."/>
            <person name="Ohm R."/>
            <person name="Pangilinan J."/>
            <person name="Park H.-J."/>
            <person name="Ramirez L."/>
            <person name="Alfaro M."/>
            <person name="Sun H."/>
            <person name="Tritt A."/>
            <person name="Yoshinaga Y."/>
            <person name="Zwiers L.-H."/>
            <person name="Turgeon B."/>
            <person name="Goodwin S."/>
            <person name="Spatafora J."/>
            <person name="Crous P."/>
            <person name="Grigoriev I."/>
        </authorList>
    </citation>
    <scope>NUCLEOTIDE SEQUENCE</scope>
    <source>
        <strain evidence="2">CBS 122368</strain>
    </source>
</reference>
<feature type="compositionally biased region" description="Polar residues" evidence="1">
    <location>
        <begin position="10"/>
        <end position="30"/>
    </location>
</feature>
<dbReference type="OrthoDB" id="10037289at2759"/>
<dbReference type="GeneID" id="54576107"/>
<evidence type="ECO:0000313" key="3">
    <source>
        <dbReference type="Proteomes" id="UP000800094"/>
    </source>
</evidence>
<dbReference type="AlphaFoldDB" id="A0A6A6J5U9"/>
<feature type="compositionally biased region" description="Basic and acidic residues" evidence="1">
    <location>
        <begin position="31"/>
        <end position="43"/>
    </location>
</feature>
<organism evidence="2 3">
    <name type="scientific">Trematosphaeria pertusa</name>
    <dbReference type="NCBI Taxonomy" id="390896"/>
    <lineage>
        <taxon>Eukaryota</taxon>
        <taxon>Fungi</taxon>
        <taxon>Dikarya</taxon>
        <taxon>Ascomycota</taxon>
        <taxon>Pezizomycotina</taxon>
        <taxon>Dothideomycetes</taxon>
        <taxon>Pleosporomycetidae</taxon>
        <taxon>Pleosporales</taxon>
        <taxon>Massarineae</taxon>
        <taxon>Trematosphaeriaceae</taxon>
        <taxon>Trematosphaeria</taxon>
    </lineage>
</organism>
<dbReference type="EMBL" id="ML987189">
    <property type="protein sequence ID" value="KAF2257270.1"/>
    <property type="molecule type" value="Genomic_DNA"/>
</dbReference>
<dbReference type="RefSeq" id="XP_033692274.1">
    <property type="nucleotide sequence ID" value="XM_033822777.1"/>
</dbReference>
<sequence length="382" mass="43597">MPASKRQKTSSDSSVSAQRNDSHSPTPQGSDESRSDASEKRDNAPYAYHCMPRPFFDVKNENWARGENRLSSPDCYEEIYAKGFDEAKARGIFGKPAVEYKDWKWVIMNDASEKSDYWRRKALYCDPDMFGMHIYTDWKGWGLQELVENVIVEFDKGFRKAGGEGVDEMWAVMSALGFSLNANDLEGFINCDDGPKACELTGLIGYALLTTLNSIEQAGELKPDSKYMDLPLVIGYFLEWSHDLPGYGIEGNAVSWRNDAVAYFKDANLDPKRGTFNTERLLDKLEGALNYDMIGEECNSVMRAPDLVGEHDPPKGTEEDPWGWDERIKKYRRKHEKMGGTHYDITKFTRAQRKYHVLGKRKKDPLADFSVEDLKDDMVDFD</sequence>